<gene>
    <name evidence="2" type="ORF">ISG29_19155</name>
</gene>
<keyword evidence="1" id="KW-1133">Transmembrane helix</keyword>
<dbReference type="RefSeq" id="WP_194505062.1">
    <property type="nucleotide sequence ID" value="NZ_JADIVZ010000015.1"/>
</dbReference>
<keyword evidence="1" id="KW-0812">Transmembrane</keyword>
<accession>A0A930V4E6</accession>
<evidence type="ECO:0000256" key="1">
    <source>
        <dbReference type="SAM" id="Phobius"/>
    </source>
</evidence>
<feature type="transmembrane region" description="Helical" evidence="1">
    <location>
        <begin position="174"/>
        <end position="196"/>
    </location>
</feature>
<dbReference type="AlphaFoldDB" id="A0A930V4E6"/>
<proteinExistence type="predicted"/>
<dbReference type="EMBL" id="JADIVZ010000015">
    <property type="protein sequence ID" value="MBF4163799.1"/>
    <property type="molecule type" value="Genomic_DNA"/>
</dbReference>
<evidence type="ECO:0000313" key="3">
    <source>
        <dbReference type="Proteomes" id="UP000656804"/>
    </source>
</evidence>
<feature type="transmembrane region" description="Helical" evidence="1">
    <location>
        <begin position="12"/>
        <end position="33"/>
    </location>
</feature>
<feature type="transmembrane region" description="Helical" evidence="1">
    <location>
        <begin position="45"/>
        <end position="66"/>
    </location>
</feature>
<protein>
    <submittedName>
        <fullName evidence="2">Uncharacterized protein</fullName>
    </submittedName>
</protein>
<dbReference type="Proteomes" id="UP000656804">
    <property type="component" value="Unassembled WGS sequence"/>
</dbReference>
<dbReference type="InterPro" id="IPR014509">
    <property type="entry name" value="YjdF-like"/>
</dbReference>
<comment type="caution">
    <text evidence="2">The sequence shown here is derived from an EMBL/GenBank/DDBJ whole genome shotgun (WGS) entry which is preliminary data.</text>
</comment>
<sequence>MQQSSSGRATATFPAVVFVATFAGLLAAVLVPTEATRGQFVDKGWAIRLGAYPTLMLLPVIVWWLATRRAGARARAPWTAFGLVMLPFASDVAGNWLDLFRRVSWWDDASHAVHWFLLLLGLGLLVADRVRPRWVLVPLVTGSGCLLALLWELGEYLLFIQHGKEAGGAYRDTLGDLTLGTGGALLAGLLLGWGTYRRST</sequence>
<dbReference type="Pfam" id="PF09997">
    <property type="entry name" value="DUF2238"/>
    <property type="match status" value="1"/>
</dbReference>
<feature type="transmembrane region" description="Helical" evidence="1">
    <location>
        <begin position="109"/>
        <end position="127"/>
    </location>
</feature>
<name>A0A930V4E6_9ACTN</name>
<evidence type="ECO:0000313" key="2">
    <source>
        <dbReference type="EMBL" id="MBF4163799.1"/>
    </source>
</evidence>
<feature type="transmembrane region" description="Helical" evidence="1">
    <location>
        <begin position="78"/>
        <end position="97"/>
    </location>
</feature>
<keyword evidence="1" id="KW-0472">Membrane</keyword>
<organism evidence="2 3">
    <name type="scientific">Nocardioides acrostichi</name>
    <dbReference type="NCBI Taxonomy" id="2784339"/>
    <lineage>
        <taxon>Bacteria</taxon>
        <taxon>Bacillati</taxon>
        <taxon>Actinomycetota</taxon>
        <taxon>Actinomycetes</taxon>
        <taxon>Propionibacteriales</taxon>
        <taxon>Nocardioidaceae</taxon>
        <taxon>Nocardioides</taxon>
    </lineage>
</organism>
<keyword evidence="3" id="KW-1185">Reference proteome</keyword>
<feature type="transmembrane region" description="Helical" evidence="1">
    <location>
        <begin position="134"/>
        <end position="154"/>
    </location>
</feature>
<reference evidence="2" key="1">
    <citation type="submission" date="2020-11" db="EMBL/GenBank/DDBJ databases">
        <title>Nocardioides sp. CBS4Y-1, whole genome shotgun sequence.</title>
        <authorList>
            <person name="Tuo L."/>
        </authorList>
    </citation>
    <scope>NUCLEOTIDE SEQUENCE</scope>
    <source>
        <strain evidence="2">CBS4Y-1</strain>
    </source>
</reference>